<dbReference type="AlphaFoldDB" id="A0A1J5U0F6"/>
<dbReference type="Proteomes" id="UP000183686">
    <property type="component" value="Unassembled WGS sequence"/>
</dbReference>
<dbReference type="GO" id="GO:0016491">
    <property type="term" value="F:oxidoreductase activity"/>
    <property type="evidence" value="ECO:0007669"/>
    <property type="project" value="InterPro"/>
</dbReference>
<feature type="transmembrane region" description="Helical" evidence="1">
    <location>
        <begin position="32"/>
        <end position="55"/>
    </location>
</feature>
<dbReference type="Pfam" id="PF08534">
    <property type="entry name" value="Redoxin"/>
    <property type="match status" value="1"/>
</dbReference>
<proteinExistence type="predicted"/>
<dbReference type="SUPFAM" id="SSF52833">
    <property type="entry name" value="Thioredoxin-like"/>
    <property type="match status" value="1"/>
</dbReference>
<dbReference type="EMBL" id="MIYW01000012">
    <property type="protein sequence ID" value="OIR22229.1"/>
    <property type="molecule type" value="Genomic_DNA"/>
</dbReference>
<keyword evidence="1" id="KW-0472">Membrane</keyword>
<evidence type="ECO:0000313" key="3">
    <source>
        <dbReference type="EMBL" id="OIR22229.1"/>
    </source>
</evidence>
<dbReference type="InterPro" id="IPR050553">
    <property type="entry name" value="Thioredoxin_ResA/DsbE_sf"/>
</dbReference>
<dbReference type="CDD" id="cd02966">
    <property type="entry name" value="TlpA_like_family"/>
    <property type="match status" value="1"/>
</dbReference>
<name>A0A1J5U0F6_9ARCH</name>
<evidence type="ECO:0000313" key="4">
    <source>
        <dbReference type="Proteomes" id="UP000183686"/>
    </source>
</evidence>
<accession>A0A1J5U0F6</accession>
<evidence type="ECO:0000259" key="2">
    <source>
        <dbReference type="PROSITE" id="PS51352"/>
    </source>
</evidence>
<dbReference type="InterPro" id="IPR036249">
    <property type="entry name" value="Thioredoxin-like_sf"/>
</dbReference>
<dbReference type="InterPro" id="IPR013740">
    <property type="entry name" value="Redoxin"/>
</dbReference>
<protein>
    <recommendedName>
        <fullName evidence="2">Thioredoxin domain-containing protein</fullName>
    </recommendedName>
</protein>
<gene>
    <name evidence="3" type="ORF">BEU02_00315</name>
</gene>
<reference evidence="3 4" key="1">
    <citation type="submission" date="2016-08" db="EMBL/GenBank/DDBJ databases">
        <title>New Insights into Marine Group III Euryarchaeota, from dark to light.</title>
        <authorList>
            <person name="Haro-Moreno J.M."/>
            <person name="Rodriguez-Valera F."/>
            <person name="Lopez-Garcia P."/>
            <person name="Moreira D."/>
            <person name="Martin-Cuadrado A.B."/>
        </authorList>
    </citation>
    <scope>NUCLEOTIDE SEQUENCE [LARGE SCALE GENOMIC DNA]</scope>
    <source>
        <strain evidence="3">CG-Epi5</strain>
    </source>
</reference>
<keyword evidence="1" id="KW-0812">Transmembrane</keyword>
<keyword evidence="1" id="KW-1133">Transmembrane helix</keyword>
<organism evidence="3 4">
    <name type="scientific">Marine Group III euryarchaeote CG-Epi5</name>
    <dbReference type="NCBI Taxonomy" id="1888999"/>
    <lineage>
        <taxon>Archaea</taxon>
        <taxon>Methanobacteriati</taxon>
        <taxon>Thermoplasmatota</taxon>
        <taxon>Thermoplasmata</taxon>
        <taxon>Candidatus Thermoprofundales</taxon>
    </lineage>
</organism>
<dbReference type="PANTHER" id="PTHR42852:SF13">
    <property type="entry name" value="PROTEIN DIPZ"/>
    <property type="match status" value="1"/>
</dbReference>
<comment type="caution">
    <text evidence="3">The sequence shown here is derived from an EMBL/GenBank/DDBJ whole genome shotgun (WGS) entry which is preliminary data.</text>
</comment>
<evidence type="ECO:0000256" key="1">
    <source>
        <dbReference type="SAM" id="Phobius"/>
    </source>
</evidence>
<dbReference type="Gene3D" id="3.40.30.10">
    <property type="entry name" value="Glutaredoxin"/>
    <property type="match status" value="1"/>
</dbReference>
<feature type="domain" description="Thioredoxin" evidence="2">
    <location>
        <begin position="56"/>
        <end position="199"/>
    </location>
</feature>
<dbReference type="PANTHER" id="PTHR42852">
    <property type="entry name" value="THIOL:DISULFIDE INTERCHANGE PROTEIN DSBE"/>
    <property type="match status" value="1"/>
</dbReference>
<dbReference type="PROSITE" id="PS51352">
    <property type="entry name" value="THIOREDOXIN_2"/>
    <property type="match status" value="1"/>
</dbReference>
<dbReference type="InterPro" id="IPR013766">
    <property type="entry name" value="Thioredoxin_domain"/>
</dbReference>
<sequence length="199" mass="22524">MASKRKRKLAQKSSRQFEEKMQARRASANDALWSYGLPLVVILVVGLGVYFAFFYDLGDPKAEKWELEDPQTGEMFASEDYYNDGLTIIEFFNSQCGHCQDQAPVLNKIYSNYSSEINMFAIGGYKLGNGQDSASSISNFKTNYNSQFPHLYDPSGDLMRDYGFSSYPSMSFIKDGEIVYSHSGKMSESQLSAQIEKYI</sequence>